<feature type="region of interest" description="Disordered" evidence="1">
    <location>
        <begin position="157"/>
        <end position="218"/>
    </location>
</feature>
<feature type="compositionally biased region" description="Low complexity" evidence="1">
    <location>
        <begin position="115"/>
        <end position="125"/>
    </location>
</feature>
<evidence type="ECO:0000256" key="1">
    <source>
        <dbReference type="SAM" id="MobiDB-lite"/>
    </source>
</evidence>
<dbReference type="EMBL" id="DXAK01000003">
    <property type="protein sequence ID" value="HJA05658.1"/>
    <property type="molecule type" value="Genomic_DNA"/>
</dbReference>
<dbReference type="AlphaFoldDB" id="A0A9D2KJR1"/>
<proteinExistence type="predicted"/>
<name>A0A9D2KJR1_9FIRM</name>
<reference evidence="2" key="1">
    <citation type="journal article" date="2021" name="PeerJ">
        <title>Extensive microbial diversity within the chicken gut microbiome revealed by metagenomics and culture.</title>
        <authorList>
            <person name="Gilroy R."/>
            <person name="Ravi A."/>
            <person name="Getino M."/>
            <person name="Pursley I."/>
            <person name="Horton D.L."/>
            <person name="Alikhan N.F."/>
            <person name="Baker D."/>
            <person name="Gharbi K."/>
            <person name="Hall N."/>
            <person name="Watson M."/>
            <person name="Adriaenssens E.M."/>
            <person name="Foster-Nyarko E."/>
            <person name="Jarju S."/>
            <person name="Secka A."/>
            <person name="Antonio M."/>
            <person name="Oren A."/>
            <person name="Chaudhuri R.R."/>
            <person name="La Ragione R."/>
            <person name="Hildebrand F."/>
            <person name="Pallen M.J."/>
        </authorList>
    </citation>
    <scope>NUCLEOTIDE SEQUENCE</scope>
    <source>
        <strain evidence="2">ChiSjej2B20-11307</strain>
    </source>
</reference>
<comment type="caution">
    <text evidence="2">The sequence shown here is derived from an EMBL/GenBank/DDBJ whole genome shotgun (WGS) entry which is preliminary data.</text>
</comment>
<reference evidence="2" key="2">
    <citation type="submission" date="2021-04" db="EMBL/GenBank/DDBJ databases">
        <authorList>
            <person name="Gilroy R."/>
        </authorList>
    </citation>
    <scope>NUCLEOTIDE SEQUENCE</scope>
    <source>
        <strain evidence="2">ChiSjej2B20-11307</strain>
    </source>
</reference>
<feature type="compositionally biased region" description="Basic and acidic residues" evidence="1">
    <location>
        <begin position="189"/>
        <end position="212"/>
    </location>
</feature>
<evidence type="ECO:0000313" key="2">
    <source>
        <dbReference type="EMBL" id="HJA05658.1"/>
    </source>
</evidence>
<evidence type="ECO:0000313" key="3">
    <source>
        <dbReference type="Proteomes" id="UP000824223"/>
    </source>
</evidence>
<gene>
    <name evidence="2" type="ORF">H9798_00695</name>
</gene>
<protein>
    <submittedName>
        <fullName evidence="2">Uncharacterized protein</fullName>
    </submittedName>
</protein>
<organism evidence="2 3">
    <name type="scientific">Candidatus Mediterraneibacter pullicola</name>
    <dbReference type="NCBI Taxonomy" id="2838682"/>
    <lineage>
        <taxon>Bacteria</taxon>
        <taxon>Bacillati</taxon>
        <taxon>Bacillota</taxon>
        <taxon>Clostridia</taxon>
        <taxon>Lachnospirales</taxon>
        <taxon>Lachnospiraceae</taxon>
        <taxon>Mediterraneibacter</taxon>
    </lineage>
</organism>
<sequence>MDNNSPVPMTPFDELVTSPELQIMKLMIPFAPARGRRTLAACVKFMELRETLRIFGNRYGDIRAQMFEEEDPLTPFDILNSFRPYLGPREASALDMVINLKEMMSVMEMMQNTPSSESSGKEGSSFNPADLLAGMLSPEQQEMFHMYSDMFFAGSAEHTPENPAASEEYTSSAQKEKDTNMNTENEYEYNTRKGDDSDGRMDEQSSDKELRSGEAGTN</sequence>
<accession>A0A9D2KJR1</accession>
<feature type="region of interest" description="Disordered" evidence="1">
    <location>
        <begin position="111"/>
        <end position="131"/>
    </location>
</feature>
<dbReference type="Proteomes" id="UP000824223">
    <property type="component" value="Unassembled WGS sequence"/>
</dbReference>